<dbReference type="FunFam" id="2.170.40.20:FF:000004">
    <property type="entry name" value="Envelope glycoprotein gp160"/>
    <property type="match status" value="1"/>
</dbReference>
<dbReference type="HAMAP" id="MF_04083">
    <property type="entry name" value="HIV_ENV"/>
    <property type="match status" value="1"/>
</dbReference>
<feature type="chain" id="PRO_5023505881" description="Envelope glycoprotein gp160" evidence="32">
    <location>
        <begin position="32"/>
        <end position="855"/>
    </location>
</feature>
<dbReference type="InterPro" id="IPR000777">
    <property type="entry name" value="HIV1_Gp120"/>
</dbReference>
<sequence>MRVKGTRKSYQQWWIWAVLGFWMLMICNVGGNLWVTVYYGVPVWKEAKTTLFCASDAKGYDKEVHNVWATHACVPTDPNPQEMPLENVTENFNMWENDMVNQMHEDVISLWDESLKPCVKLTPLCVTLNCTDVNKNVSSSDTDNYKETMKERKNCTFNMTTELRDKNQKKYALFYKLDIVPLDDNDNASYRLINCNTSTLTQACPKVSFDPIPIHYCAPAGYAILKCKNKTFNGIGPCNKVSTVQCTHGIKPVVSTQLLLNGSLAEEDIVIRSENITDNAKTIIVHLNESVEIVCIRPNNNTRKSIRIGPGQTFYATGDIVGDIRQAYCNISEGKWNKTLQRVSEKLAEHFPNSTINFNSSSGGDLEITTHSFNCGGEFFYCNTSGLFNGTYMNNDTKSNDTKSNSSSIITIPCRIKQIINMWQEVGRAVYAPPIAGNITCKSNITGILLTRDGGRGEEVKNDTETFRPGGGNMKDNWRSELYKYKVVEIKPLGVAPTAAKRRVVEREKRAVGLGAVLLGFLGAAGSTMGAASITLTVQARQLLSGIVQQQSNLLRAIEAQQHMLQLTVWGIKQLQARVLAIERYLKDQQLLGIWGCSGKLICTTAVPWNSSWSNKNQTEIWDKMTWMQWDREISNYTDTIYRLLEDSQNQQEKNEKDLLELDKWQNLWSWFNITNWLWYIRIFIMIVGGLIGLRIIFAVLSIVNRVRQGYSPLSFQTLAPNPRGLDRLGRIEEEGGKEDRNRSIRLVHGFLALAWDDLRSLCLFSYHRLRDLILLIARAVELLGQRGWEALKYLAGIVQYWGLELKKSAVSLFDTIAIAVAERTDRIIGLIQGICRAICNIPRRIRQGFEAALQ</sequence>
<comment type="function">
    <text evidence="32">Transmembrane protein gp41: Acts as a class I viral fusion protein. Under the current model, the protein has at least 3 conformational states: pre-fusion native state, pre-hairpin intermediate state, and post-fusion hairpin state. During fusion of viral and target intracellular membranes, the coiled coil regions (heptad repeats) assume a trimer-of-hairpins structure, positioning the fusion peptide in close proximity to the C-terminal region of the ectodomain. The formation of this structure appears to drive apposition and subsequent fusion of viral and target cell membranes. Complete fusion occurs in host cell endosomes and is dynamin-dependent, however some lipid transfer might occur at the plasma membrane. The virus undergoes clathrin-dependent internalization long before endosomal fusion, thus minimizing the surface exposure of conserved viral epitopes during fusion and reducing the efficacy of inhibitors targeting these epitopes. Membranes fusion leads to delivery of the nucleocapsid into the cytoplasm.</text>
</comment>
<feature type="coiled-coil region" evidence="32">
    <location>
        <begin position="632"/>
        <end position="666"/>
    </location>
</feature>
<dbReference type="InterPro" id="IPR037527">
    <property type="entry name" value="Gp160"/>
</dbReference>
<dbReference type="GO" id="GO:0019031">
    <property type="term" value="C:viral envelope"/>
    <property type="evidence" value="ECO:0007669"/>
    <property type="project" value="UniProtKB-KW"/>
</dbReference>
<keyword evidence="18 32" id="KW-0946">Virion</keyword>
<keyword evidence="19 32" id="KW-1043">Host membrane</keyword>
<keyword evidence="26 32" id="KW-0564">Palmitate</keyword>
<comment type="subcellular location">
    <molecule>Surface protein gp120</molecule>
    <subcellularLocation>
        <location evidence="32">Virion membrane</location>
        <topology evidence="32">Peripheral membrane protein</topology>
    </subcellularLocation>
    <subcellularLocation>
        <location evidence="32">Host cell membrane</location>
        <topology evidence="32">Peripheral membrane protein</topology>
    </subcellularLocation>
    <subcellularLocation>
        <location evidence="32">Host endosome membrane</location>
        <topology evidence="32">Single-pass type I membrane protein</topology>
    </subcellularLocation>
    <text evidence="32">The surface protein is not anchored to the viral envelope, but associates with the extravirion surface through its binding to TM. It is probably concentrated at the site of budding and incorporated into the virions possibly by contacts between the cytoplasmic tail of Env and the N-terminus of Gag.</text>
</comment>
<keyword evidence="16 32" id="KW-0732">Signal</keyword>
<feature type="disulfide bond" evidence="32">
    <location>
        <begin position="217"/>
        <end position="246"/>
    </location>
</feature>
<keyword evidence="8 32" id="KW-1170">Fusion of virus membrane with host endosomal membrane</keyword>
<feature type="domain" description="Retroviral envelope protein GP41-like" evidence="35">
    <location>
        <begin position="529"/>
        <end position="720"/>
    </location>
</feature>
<feature type="site" description="Cleavage; by host furin" evidence="32">
    <location>
        <begin position="510"/>
        <end position="511"/>
    </location>
</feature>
<keyword evidence="17 32" id="KW-1161">Viral attachment to host cell</keyword>
<evidence type="ECO:0000256" key="23">
    <source>
        <dbReference type="ARBA" id="ARBA00023046"/>
    </source>
</evidence>
<evidence type="ECO:0000256" key="8">
    <source>
        <dbReference type="ARBA" id="ARBA00022510"/>
    </source>
</evidence>
<feature type="lipid moiety-binding region" description="S-palmitoyl cysteine; by host" evidence="32">
    <location>
        <position position="836"/>
    </location>
</feature>
<feature type="disulfide bond" evidence="32">
    <location>
        <begin position="597"/>
        <end position="603"/>
    </location>
</feature>
<dbReference type="GO" id="GO:0039654">
    <property type="term" value="P:fusion of virus membrane with host endosome membrane"/>
    <property type="evidence" value="ECO:0007669"/>
    <property type="project" value="UniProtKB-UniRule"/>
</dbReference>
<comment type="PTM">
    <text evidence="32">Specific enzymatic cleavages in vivo yield mature proteins. Envelope glycoproteins are synthesized as a inactive precursor that is heavily N-glycosylated and processed likely by host cell furin in the Golgi to yield the mature SU and TM proteins. The cleavage site between SU and TM requires the minimal sequence [KR]-X-[KR]-R. About 2 of the 9 disulfide bonds of gp41 are reduced by P4HB/PDI, following binding to CD4 receptor.</text>
</comment>
<dbReference type="GO" id="GO:0016020">
    <property type="term" value="C:membrane"/>
    <property type="evidence" value="ECO:0007669"/>
    <property type="project" value="UniProtKB-UniRule"/>
</dbReference>
<feature type="domain" description="Human immunodeficiency virus 1 envelope glycoprotein Gp120" evidence="34">
    <location>
        <begin position="33"/>
        <end position="141"/>
    </location>
</feature>
<evidence type="ECO:0000256" key="18">
    <source>
        <dbReference type="ARBA" id="ARBA00022844"/>
    </source>
</evidence>
<evidence type="ECO:0000256" key="22">
    <source>
        <dbReference type="ARBA" id="ARBA00022989"/>
    </source>
</evidence>
<dbReference type="Pfam" id="PF00517">
    <property type="entry name" value="GP41"/>
    <property type="match status" value="1"/>
</dbReference>
<comment type="domain">
    <text evidence="32">The YXXL motif is involved in determining the exact site of viral release at the surface of infected mononuclear cells and promotes endocytosis. YXXL and di-leucine endocytosis motifs interact directly or indirectly with the clathrin adapter complexes, opperate independently, and their activities are not additive.</text>
</comment>
<evidence type="ECO:0000256" key="29">
    <source>
        <dbReference type="ARBA" id="ARBA00023280"/>
    </source>
</evidence>
<name>A1EAI5_HV1</name>
<dbReference type="GO" id="GO:0075512">
    <property type="term" value="P:clathrin-dependent endocytosis of virus by host cell"/>
    <property type="evidence" value="ECO:0007669"/>
    <property type="project" value="UniProtKB-UniRule"/>
</dbReference>
<feature type="lipid moiety-binding region" description="S-palmitoyl cysteine; by host" evidence="32">
    <location>
        <position position="763"/>
    </location>
</feature>
<evidence type="ECO:0000256" key="19">
    <source>
        <dbReference type="ARBA" id="ARBA00022870"/>
    </source>
</evidence>
<evidence type="ECO:0000256" key="13">
    <source>
        <dbReference type="ARBA" id="ARBA00022685"/>
    </source>
</evidence>
<evidence type="ECO:0000256" key="3">
    <source>
        <dbReference type="ARBA" id="ARBA00004505"/>
    </source>
</evidence>
<evidence type="ECO:0000259" key="35">
    <source>
        <dbReference type="Pfam" id="PF00517"/>
    </source>
</evidence>
<feature type="disulfide bond" evidence="32">
    <location>
        <begin position="118"/>
        <end position="204"/>
    </location>
</feature>
<keyword evidence="7 32" id="KW-1168">Fusion of virus membrane with host membrane</keyword>
<keyword evidence="14 32" id="KW-0812">Transmembrane</keyword>
<comment type="caution">
    <text evidence="32 33">Lacks conserved residue(s) required for the propagation of feature annotation.</text>
</comment>
<evidence type="ECO:0000256" key="16">
    <source>
        <dbReference type="ARBA" id="ARBA00022729"/>
    </source>
</evidence>
<organismHost>
    <name type="scientific">Homo sapiens</name>
    <name type="common">Human</name>
    <dbReference type="NCBI Taxonomy" id="9606"/>
</organismHost>
<keyword evidence="30 32" id="KW-0449">Lipoprotein</keyword>
<dbReference type="CDD" id="cd09909">
    <property type="entry name" value="HIV-1-like_HR1-HR2"/>
    <property type="match status" value="1"/>
</dbReference>
<keyword evidence="24 32" id="KW-0175">Coiled coil</keyword>
<feature type="chain" id="PRO_5023505879" description="Surface protein gp120" evidence="32">
    <location>
        <begin position="32"/>
        <end position="510"/>
    </location>
</feature>
<feature type="disulfide bond" evidence="32">
    <location>
        <begin position="53"/>
        <end position="73"/>
    </location>
</feature>
<comment type="similarity">
    <text evidence="32">Belongs to the HIV-1 env protein family.</text>
</comment>
<feature type="short sequence motif" description="YXXL motif; contains endocytosis signal" evidence="32">
    <location>
        <begin position="711"/>
        <end position="714"/>
    </location>
</feature>
<comment type="subunit">
    <text evidence="32">The mature envelope protein (Env) consists of a homotrimer of non-covalently associated gp120-gp41 heterodimers. The resulting complex protrudes from the virus surface as a spike. There seems to be as few as 10 spikes on the average virion. Surface protein gp120 interacts with host CD4, CCR5 and CXCR4. Gp120 also interacts with the C-type lectins CD209/DC-SIGN and CLEC4M/DC-SIGNR (collectively referred to as DC-SIGN(R)). Gp120 and gp41 interact with GalCer. Gp120 interacts with host ITGA4/ITGB7 complex; on CD4+ T-cells, this interaction results in rapid activation of integrin ITGAL/LFA-1, which facilitates efficient cell-to-cell spreading of HIV-1. Gp120 interacts with cell-associated heparan sulfate; this interaction increases virus infectivity on permissive cells and may be involved in infection of CD4- cells.</text>
</comment>
<feature type="transmembrane region" description="Helical" evidence="33">
    <location>
        <begin position="13"/>
        <end position="41"/>
    </location>
</feature>
<dbReference type="GO" id="GO:0052031">
    <property type="term" value="P:symbiont-mediated perturbation of host defense response"/>
    <property type="evidence" value="ECO:0007669"/>
    <property type="project" value="UniProtKB-UniRule"/>
</dbReference>
<evidence type="ECO:0000256" key="32">
    <source>
        <dbReference type="HAMAP-Rule" id="MF_04083"/>
    </source>
</evidence>
<evidence type="ECO:0000256" key="27">
    <source>
        <dbReference type="ARBA" id="ARBA00023157"/>
    </source>
</evidence>
<evidence type="ECO:0000256" key="17">
    <source>
        <dbReference type="ARBA" id="ARBA00022804"/>
    </source>
</evidence>
<comment type="subcellular location">
    <subcellularLocation>
        <location evidence="3">Host cell membrane</location>
        <topology evidence="3">Peripheral membrane protein</topology>
    </subcellularLocation>
    <subcellularLocation>
        <location evidence="1">Host cell membrane</location>
        <topology evidence="1">Single-pass type I membrane protein</topology>
    </subcellularLocation>
    <subcellularLocation>
        <location evidence="2">Host endosome membrane</location>
        <topology evidence="2">Peripheral membrane protein</topology>
    </subcellularLocation>
    <subcellularLocation>
        <location evidence="5">Host endosome membrane</location>
        <topology evidence="5">Single-pass type I membrane protein</topology>
    </subcellularLocation>
    <subcellularLocation>
        <location evidence="6">Virion membrane</location>
        <topology evidence="6">Peripheral membrane protein</topology>
    </subcellularLocation>
    <subcellularLocation>
        <location evidence="4">Virion membrane</location>
        <topology evidence="4">Single-pass type I membrane protein</topology>
    </subcellularLocation>
</comment>
<accession>A1EAI5</accession>
<dbReference type="GO" id="GO:0019062">
    <property type="term" value="P:virion attachment to host cell"/>
    <property type="evidence" value="ECO:0007669"/>
    <property type="project" value="UniProtKB-UniRule"/>
</dbReference>
<dbReference type="GO" id="GO:1903911">
    <property type="term" value="P:positive regulation of receptor clustering"/>
    <property type="evidence" value="ECO:0007669"/>
    <property type="project" value="UniProtKB-UniRule"/>
</dbReference>
<dbReference type="GO" id="GO:0019082">
    <property type="term" value="P:viral protein processing"/>
    <property type="evidence" value="ECO:0007669"/>
    <property type="project" value="UniProtKB-UniRule"/>
</dbReference>
<evidence type="ECO:0000256" key="15">
    <source>
        <dbReference type="ARBA" id="ARBA00022703"/>
    </source>
</evidence>
<evidence type="ECO:0000256" key="5">
    <source>
        <dbReference type="ARBA" id="ARBA00004578"/>
    </source>
</evidence>
<keyword evidence="9 32" id="KW-1032">Host cell membrane</keyword>
<keyword evidence="22 32" id="KW-1133">Transmembrane helix</keyword>
<keyword evidence="10 32" id="KW-1165">Clathrin-mediated endocytosis of virus by host</keyword>
<keyword evidence="29 32" id="KW-0899">Viral immunoevasion</keyword>
<proteinExistence type="inferred from homology"/>
<feature type="region of interest" description="Fusion peptide" evidence="32">
    <location>
        <begin position="511"/>
        <end position="531"/>
    </location>
</feature>
<comment type="PTM">
    <text evidence="32">Palmitoylation of the transmembrane protein and of Env polyprotein (prior to its proteolytic cleavage) is essential for their association with host cell membrane lipid rafts. Palmitoylation is therefore required for envelope trafficking to classical lipid rafts, but not for viral replication.</text>
</comment>
<comment type="subcellular location">
    <molecule>Transmembrane protein gp41</molecule>
    <subcellularLocation>
        <location evidence="32">Virion membrane</location>
        <topology evidence="32">Single-pass type I membrane protein</topology>
    </subcellularLocation>
    <subcellularLocation>
        <location evidence="32">Host cell membrane</location>
        <topology evidence="32">Single-pass type I membrane protein</topology>
    </subcellularLocation>
    <subcellularLocation>
        <location evidence="32">Host endosome membrane</location>
        <topology evidence="32">Single-pass type I membrane protein</topology>
    </subcellularLocation>
    <text evidence="32">It is probably concentrated at the site of budding and incorporated into the virions possibly by contacts between the cytoplasmic tail of Env and the N-terminus of Gag.</text>
</comment>
<feature type="region of interest" description="Immunosuppression" evidence="32">
    <location>
        <begin position="573"/>
        <end position="591"/>
    </location>
</feature>
<feature type="disulfide bond" evidence="32">
    <location>
        <begin position="227"/>
        <end position="238"/>
    </location>
</feature>
<dbReference type="FunFam" id="1.10.287.210:FF:000001">
    <property type="entry name" value="Envelope glycoprotein gp160"/>
    <property type="match status" value="1"/>
</dbReference>
<protein>
    <recommendedName>
        <fullName evidence="32">Envelope glycoprotein gp160</fullName>
    </recommendedName>
    <alternativeName>
        <fullName evidence="32">Env polyprotein</fullName>
    </alternativeName>
    <component>
        <recommendedName>
            <fullName evidence="32">Surface protein gp120</fullName>
            <shortName evidence="32">SU</shortName>
        </recommendedName>
        <alternativeName>
            <fullName evidence="32">Glycoprotein 120</fullName>
            <shortName evidence="32">gp120</shortName>
        </alternativeName>
    </component>
    <component>
        <recommendedName>
            <fullName evidence="32">Transmembrane protein gp41</fullName>
            <shortName evidence="32">TM</shortName>
        </recommendedName>
        <alternativeName>
            <fullName evidence="32">Glycoprotein 41</fullName>
            <shortName evidence="32">gp41</shortName>
        </alternativeName>
    </component>
</protein>
<reference evidence="36" key="1">
    <citation type="journal article" date="2009" name="Virology">
        <title>Highly complex neutralization determinants on a monophyletic lineage of newly transmitted subtype C HIV-1 Env clones from India.</title>
        <authorList>
            <person name="Kulkarni S.S."/>
            <person name="Lapedes A."/>
            <person name="Tang H."/>
            <person name="Gnanakaran S."/>
            <person name="Daniels M.G."/>
            <person name="Zhang M."/>
            <person name="Bhattacharya T."/>
            <person name="Li M."/>
            <person name="Polonis V.R."/>
            <person name="McCutchan F.E."/>
            <person name="Morris L."/>
            <person name="Ellenberger D."/>
            <person name="Butera S.T."/>
            <person name="Bollinger R.C."/>
            <person name="Korber B.T."/>
            <person name="Paranjape R.S."/>
            <person name="Montefiori D.C."/>
        </authorList>
    </citation>
    <scope>NUCLEOTIDE SEQUENCE</scope>
    <source>
        <strain evidence="36">HIV-25711-2</strain>
    </source>
</reference>
<feature type="chain" id="PRO_5023505880" description="Transmembrane protein gp41" evidence="32">
    <location>
        <begin position="511"/>
        <end position="855"/>
    </location>
</feature>
<dbReference type="EMBL" id="EF117272">
    <property type="protein sequence ID" value="ABL67448.1"/>
    <property type="molecule type" value="Genomic_DNA"/>
</dbReference>
<feature type="domain" description="Human immunodeficiency virus 1 envelope glycoprotein Gp120" evidence="34">
    <location>
        <begin position="149"/>
        <end position="510"/>
    </location>
</feature>
<evidence type="ECO:0000256" key="4">
    <source>
        <dbReference type="ARBA" id="ARBA00004563"/>
    </source>
</evidence>
<comment type="domain">
    <text evidence="32">The CD4-binding region is targeted by the antibody b12.</text>
</comment>
<keyword evidence="11 32" id="KW-0945">Host-virus interaction</keyword>
<comment type="domain">
    <text evidence="32 33">The 17 amino acids long immunosuppressive region is present in many retroviral envelope proteins. Synthetic peptides derived from this relatively conserved sequence inhibit immune function in vitro and in vivo.</text>
</comment>
<comment type="function">
    <text evidence="32">Surface protein gp120: Attaches the virus to the host lymphoid cell by binding to the primary receptor CD4. This interaction induces a structural rearrangement creating a high affinity binding site for a chemokine coreceptor like CXCR4 and/or CCR5. Acts as a ligand for CD209/DC-SIGN and CLEC4M/DC-SIGNR, which are respectively found on dendritic cells (DCs), and on endothelial cells of liver sinusoids and lymph node sinuses. These interactions allow capture of viral particles at mucosal surfaces by these cells and subsequent transmission to permissive cells. HIV subverts the migration properties of dendritic cells to gain access to CD4+ T-cells in lymph nodes. Virus transmission to permissive T-cells occurs either in trans (without DCs infection, through viral capture and transmission), or in cis (following DCs productive infection, through the usual CD4-gp120 interaction), thereby inducing a robust infection. In trans infection, bound virions remain infectious over days and it is proposed that they are not degraded, but protected in non-lysosomal acidic organelles within the DCs close to the cell membrane thus contributing to the viral infectious potential during DCs' migration from the periphery to the lymphoid tissues. On arrival at lymphoid tissues, intact virions recycle back to DCs' cell surface allowing virus transmission to CD4+ T-cells.</text>
</comment>
<evidence type="ECO:0000256" key="9">
    <source>
        <dbReference type="ARBA" id="ARBA00022511"/>
    </source>
</evidence>
<keyword evidence="25 32" id="KW-0472">Membrane</keyword>
<evidence type="ECO:0000313" key="36">
    <source>
        <dbReference type="EMBL" id="ABL67448.1"/>
    </source>
</evidence>
<dbReference type="InterPro" id="IPR036377">
    <property type="entry name" value="Gp120_core_sf"/>
</dbReference>
<dbReference type="GO" id="GO:0055036">
    <property type="term" value="C:virion membrane"/>
    <property type="evidence" value="ECO:0007669"/>
    <property type="project" value="UniProtKB-SubCell"/>
</dbReference>
<keyword evidence="31 32" id="KW-1160">Virus entry into host cell</keyword>
<evidence type="ECO:0000256" key="14">
    <source>
        <dbReference type="ARBA" id="ARBA00022692"/>
    </source>
</evidence>
<dbReference type="FunFam" id="1.20.5.490:FF:000001">
    <property type="entry name" value="Envelope glycoprotein gp160"/>
    <property type="match status" value="1"/>
</dbReference>
<comment type="domain">
    <text evidence="32">The membrane proximal external region (MPER) present in gp41 is a tryptophan-rich region recognized by the antibodies 2F5, Z13, and 4E10. MPER seems to play a role in fusion.</text>
</comment>
<evidence type="ECO:0000256" key="31">
    <source>
        <dbReference type="ARBA" id="ARBA00023296"/>
    </source>
</evidence>
<dbReference type="Gene3D" id="1.10.287.210">
    <property type="match status" value="1"/>
</dbReference>
<evidence type="ECO:0000256" key="33">
    <source>
        <dbReference type="RuleBase" id="RU363095"/>
    </source>
</evidence>
<evidence type="ECO:0000256" key="20">
    <source>
        <dbReference type="ARBA" id="ARBA00022879"/>
    </source>
</evidence>
<evidence type="ECO:0000256" key="6">
    <source>
        <dbReference type="ARBA" id="ARBA00004650"/>
    </source>
</evidence>
<keyword evidence="28 32" id="KW-0325">Glycoprotein</keyword>
<dbReference type="Gene3D" id="1.20.5.490">
    <property type="entry name" value="Single helix bin"/>
    <property type="match status" value="1"/>
</dbReference>
<evidence type="ECO:0000256" key="12">
    <source>
        <dbReference type="ARBA" id="ARBA00022595"/>
    </source>
</evidence>
<keyword evidence="13 32" id="KW-0165">Cleavage on pair of basic residues</keyword>
<feature type="region of interest" description="CD4-binding loop" evidence="32">
    <location>
        <begin position="361"/>
        <end position="371"/>
    </location>
</feature>
<feature type="topological domain" description="Extracellular" evidence="32">
    <location>
        <begin position="32"/>
        <end position="683"/>
    </location>
</feature>
<organism evidence="36">
    <name type="scientific">Human immunodeficiency virus type 1</name>
    <name type="common">HIV-1</name>
    <dbReference type="NCBI Taxonomy" id="11676"/>
    <lineage>
        <taxon>Viruses</taxon>
        <taxon>Riboviria</taxon>
        <taxon>Pararnavirae</taxon>
        <taxon>Artverviricota</taxon>
        <taxon>Revtraviricetes</taxon>
        <taxon>Ortervirales</taxon>
        <taxon>Retroviridae</taxon>
        <taxon>Orthoretrovirinae</taxon>
        <taxon>Lentivirus</taxon>
        <taxon>Lentivirus humimdef1</taxon>
    </lineage>
</organism>
<evidence type="ECO:0000256" key="1">
    <source>
        <dbReference type="ARBA" id="ARBA00004402"/>
    </source>
</evidence>
<evidence type="ECO:0000256" key="7">
    <source>
        <dbReference type="ARBA" id="ARBA00022506"/>
    </source>
</evidence>
<evidence type="ECO:0000256" key="21">
    <source>
        <dbReference type="ARBA" id="ARBA00022890"/>
    </source>
</evidence>
<comment type="function">
    <text evidence="32">Envelope glycoprotein gp160: Oligomerizes in the host endoplasmic reticulum into predominantly trimers. In a second time, gp160 transits in the host Golgi, where glycosylation is completed. The precursor is then proteolytically cleaved in the trans-Golgi and thereby activated by cellular furin or furin-like proteases to produce gp120 and gp41.</text>
</comment>
<keyword evidence="27 32" id="KW-1015">Disulfide bond</keyword>
<dbReference type="Gene3D" id="2.170.40.20">
    <property type="entry name" value="Human immunodeficiency virus 1, Gp160, envelope glycoprotein"/>
    <property type="match status" value="2"/>
</dbReference>
<keyword evidence="12 32" id="KW-1162">Viral penetration into host cytoplasm</keyword>
<dbReference type="GO" id="GO:0020002">
    <property type="term" value="C:host cell plasma membrane"/>
    <property type="evidence" value="ECO:0007669"/>
    <property type="project" value="UniProtKB-SubCell"/>
</dbReference>
<keyword evidence="21 32" id="KW-1164">Virus endocytosis by host</keyword>
<evidence type="ECO:0000256" key="28">
    <source>
        <dbReference type="ARBA" id="ARBA00023180"/>
    </source>
</evidence>
<dbReference type="Pfam" id="PF00516">
    <property type="entry name" value="GP120"/>
    <property type="match status" value="2"/>
</dbReference>
<dbReference type="GO" id="GO:1903908">
    <property type="term" value="P:positive regulation of plasma membrane raft polarization"/>
    <property type="evidence" value="ECO:0007669"/>
    <property type="project" value="UniProtKB-UniRule"/>
</dbReference>
<comment type="domain">
    <text evidence="32">Some of the most genetically diverse regions of the viral genome are present in Env. They are called variable regions 1 through 5 (V1 through V5). Coreceptor usage of gp120 is determined mainly by the primary structure of the third variable region (V3) in the outer domain of gp120. The sequence of V3 determines which coreceptor, CCR5 and/or CXCR4 (corresponding to R5/macrophage, X4/T cell and R5X4/T cell and macrophage tropism), is used to trigger the fusion potential of the Env complex, and hence which cells the virus can infect. Binding to CCR5 involves a region adjacent in addition to V3.</text>
</comment>
<dbReference type="GO" id="GO:0044175">
    <property type="term" value="C:host cell endosome membrane"/>
    <property type="evidence" value="ECO:0007669"/>
    <property type="project" value="UniProtKB-SubCell"/>
</dbReference>
<dbReference type="SUPFAM" id="SSF58069">
    <property type="entry name" value="Virus ectodomain"/>
    <property type="match status" value="1"/>
</dbReference>
<keyword evidence="15 32" id="KW-0053">Apoptosis</keyword>
<feature type="topological domain" description="Cytoplasmic" evidence="32">
    <location>
        <begin position="705"/>
        <end position="855"/>
    </location>
</feature>
<evidence type="ECO:0000256" key="10">
    <source>
        <dbReference type="ARBA" id="ARBA00022570"/>
    </source>
</evidence>
<evidence type="ECO:0000256" key="2">
    <source>
        <dbReference type="ARBA" id="ARBA00004433"/>
    </source>
</evidence>
<evidence type="ECO:0000256" key="25">
    <source>
        <dbReference type="ARBA" id="ARBA00023136"/>
    </source>
</evidence>
<keyword evidence="20 32" id="KW-0261">Viral envelope protein</keyword>
<comment type="miscellaneous">
    <text evidence="32">Inhibitors targeting HIV-1 viral envelope proteins are used as antiretroviral drugs. Attachment of virions to the cell surface via non-specific interactions and CD4 binding can be blocked by inhibitors that include cyanovirin-N, cyclotriazadisulfonamide analogs, PRO 2000, TNX 355 and PRO 542. In addition, BMS 806 can block CD4-induced conformational changes. Env interactions with the coreceptor molecules can be targeted by CCR5 antagonists including SCH-D, maraviroc (UK 427857) and aplaviroc (GW 873140), and the CXCR4 antagonist AMD 070. Fusion of viral and cellular membranes can be inhibited by peptides such as enfuvirtide and tifuvirtide (T 1249). Resistance to inhibitors associated with mutations in Env are observed. Most of the time, single mutations confer only a modest reduction in drug susceptibility. Combination of several mutations is usually required to develop a high-level drug resistance.</text>
</comment>
<dbReference type="GO" id="GO:0005198">
    <property type="term" value="F:structural molecule activity"/>
    <property type="evidence" value="ECO:0007669"/>
    <property type="project" value="UniProtKB-UniRule"/>
</dbReference>
<evidence type="ECO:0000256" key="26">
    <source>
        <dbReference type="ARBA" id="ARBA00023139"/>
    </source>
</evidence>
<keyword evidence="23 32" id="KW-1039">Host endosome</keyword>
<dbReference type="InterPro" id="IPR000328">
    <property type="entry name" value="GP41-like"/>
</dbReference>
<gene>
    <name evidence="32 36" type="primary">env</name>
</gene>
<dbReference type="FunFam" id="2.170.40.20:FF:000003">
    <property type="entry name" value="Envelope glycoprotein gp160"/>
    <property type="match status" value="1"/>
</dbReference>
<evidence type="ECO:0000259" key="34">
    <source>
        <dbReference type="Pfam" id="PF00516"/>
    </source>
</evidence>
<feature type="disulfide bond" evidence="32">
    <location>
        <begin position="125"/>
        <end position="195"/>
    </location>
</feature>
<comment type="miscellaneous">
    <text evidence="32">HIV-1 lineages are divided in three main groups, M (for Major), O (for Outlier), and N (for New, or Non-M, Non-O). The vast majority of strains found worldwide belong to the group M. Group O seems to be endemic to and largely confined to Cameroon and neighboring countries in West Central Africa, where these viruses represent a small minority of HIV-1 strains. The group N is represented by a limited number of isolates from Cameroonian persons. The group M is further subdivided in 9 clades or subtypes (A to D, F to H, J and K).</text>
</comment>
<comment type="PTM">
    <text evidence="32">Highly glycosylated by host. The high number of glycan on the protein is reffered to as 'glycan shield' because it contributes to hide protein sequence from adaptive immune system.</text>
</comment>
<dbReference type="GO" id="GO:0019064">
    <property type="term" value="P:fusion of virus membrane with host plasma membrane"/>
    <property type="evidence" value="ECO:0007669"/>
    <property type="project" value="UniProtKB-UniRule"/>
</dbReference>
<evidence type="ECO:0000256" key="11">
    <source>
        <dbReference type="ARBA" id="ARBA00022581"/>
    </source>
</evidence>
<feature type="transmembrane region" description="Helical" evidence="33">
    <location>
        <begin position="677"/>
        <end position="704"/>
    </location>
</feature>
<dbReference type="SUPFAM" id="SSF56502">
    <property type="entry name" value="gp120 core"/>
    <property type="match status" value="2"/>
</dbReference>
<feature type="region of interest" description="MPER; binding to GalCer" evidence="32">
    <location>
        <begin position="661"/>
        <end position="682"/>
    </location>
</feature>
<evidence type="ECO:0000256" key="24">
    <source>
        <dbReference type="ARBA" id="ARBA00023054"/>
    </source>
</evidence>
<evidence type="ECO:0000256" key="30">
    <source>
        <dbReference type="ARBA" id="ARBA00023288"/>
    </source>
</evidence>